<dbReference type="Proteomes" id="UP001596157">
    <property type="component" value="Unassembled WGS sequence"/>
</dbReference>
<keyword evidence="2" id="KW-0812">Transmembrane</keyword>
<feature type="compositionally biased region" description="Low complexity" evidence="1">
    <location>
        <begin position="310"/>
        <end position="333"/>
    </location>
</feature>
<reference evidence="5" key="1">
    <citation type="journal article" date="2019" name="Int. J. Syst. Evol. Microbiol.">
        <title>The Global Catalogue of Microorganisms (GCM) 10K type strain sequencing project: providing services to taxonomists for standard genome sequencing and annotation.</title>
        <authorList>
            <consortium name="The Broad Institute Genomics Platform"/>
            <consortium name="The Broad Institute Genome Sequencing Center for Infectious Disease"/>
            <person name="Wu L."/>
            <person name="Ma J."/>
        </authorList>
    </citation>
    <scope>NUCLEOTIDE SEQUENCE [LARGE SCALE GENOMIC DNA]</scope>
    <source>
        <strain evidence="5">CCUG 59778</strain>
    </source>
</reference>
<evidence type="ECO:0000313" key="4">
    <source>
        <dbReference type="EMBL" id="MFC5288940.1"/>
    </source>
</evidence>
<name>A0ABW0ERS8_9PSEU</name>
<feature type="region of interest" description="Disordered" evidence="1">
    <location>
        <begin position="265"/>
        <end position="422"/>
    </location>
</feature>
<evidence type="ECO:0000259" key="3">
    <source>
        <dbReference type="Pfam" id="PF21959"/>
    </source>
</evidence>
<keyword evidence="2" id="KW-0472">Membrane</keyword>
<organism evidence="4 5">
    <name type="scientific">Actinokineospora guangxiensis</name>
    <dbReference type="NCBI Taxonomy" id="1490288"/>
    <lineage>
        <taxon>Bacteria</taxon>
        <taxon>Bacillati</taxon>
        <taxon>Actinomycetota</taxon>
        <taxon>Actinomycetes</taxon>
        <taxon>Pseudonocardiales</taxon>
        <taxon>Pseudonocardiaceae</taxon>
        <taxon>Actinokineospora</taxon>
    </lineage>
</organism>
<evidence type="ECO:0000256" key="2">
    <source>
        <dbReference type="SAM" id="Phobius"/>
    </source>
</evidence>
<dbReference type="PRINTS" id="PR01217">
    <property type="entry name" value="PRICHEXTENSN"/>
</dbReference>
<dbReference type="Pfam" id="PF21959">
    <property type="entry name" value="DUF6923"/>
    <property type="match status" value="1"/>
</dbReference>
<feature type="compositionally biased region" description="Pro residues" evidence="1">
    <location>
        <begin position="281"/>
        <end position="309"/>
    </location>
</feature>
<dbReference type="SUPFAM" id="SSF50965">
    <property type="entry name" value="Galactose oxidase, central domain"/>
    <property type="match status" value="1"/>
</dbReference>
<dbReference type="InterPro" id="IPR011043">
    <property type="entry name" value="Gal_Oxase/kelch_b-propeller"/>
</dbReference>
<proteinExistence type="predicted"/>
<feature type="domain" description="DUF6923" evidence="3">
    <location>
        <begin position="70"/>
        <end position="232"/>
    </location>
</feature>
<keyword evidence="5" id="KW-1185">Reference proteome</keyword>
<evidence type="ECO:0000313" key="5">
    <source>
        <dbReference type="Proteomes" id="UP001596157"/>
    </source>
</evidence>
<gene>
    <name evidence="4" type="ORF">ACFPM7_17955</name>
</gene>
<dbReference type="InterPro" id="IPR054215">
    <property type="entry name" value="DUF6923"/>
</dbReference>
<comment type="caution">
    <text evidence="4">The sequence shown here is derived from an EMBL/GenBank/DDBJ whole genome shotgun (WGS) entry which is preliminary data.</text>
</comment>
<dbReference type="RefSeq" id="WP_378248790.1">
    <property type="nucleotide sequence ID" value="NZ_JBHSKF010000009.1"/>
</dbReference>
<accession>A0ABW0ERS8</accession>
<sequence length="446" mass="45576">MRLLRPRLLATGLAAAGLVGGGVVVLGSGAGEAAPTAHPSCQALRVTATGEDSLSTAYRVDLATGRATRLGTLAVQVDAIGYHHGQRLVYGVAGARLVSLTLDGALTDHGPVPGFDGASAGAVLGDRLLVRDGRHLRAIAVDPAAADFATVVGSTRLHPAELARTVDDFDARGGALYGVTTHVPYYGRVVSIDPATGSVSAVDGPRLPGGRSYGSAALGPDGALFAASNTTAEHDWHERDEPLRSRLTRLAPGPNAAAEEIAAWPAATRTDMTGCLGTTQPPIPTNPPTPPIPTNPPTTPSIPTNPPTTTPSIPTNPTTPRPTTTRPTTTRPIPTRPIPTNPPTTTRPRPRPTTPPPPPPPPPPPTQPADPPAADPPAAEPPAPPPPPPPAPPAPPVLAAGLPDRAPQLARPAVTPTEKKRRWGVATLALIIGAGAVAGASHRRRH</sequence>
<feature type="transmembrane region" description="Helical" evidence="2">
    <location>
        <begin position="423"/>
        <end position="441"/>
    </location>
</feature>
<protein>
    <submittedName>
        <fullName evidence="4">DUF6923 family protein</fullName>
    </submittedName>
</protein>
<feature type="compositionally biased region" description="Pro residues" evidence="1">
    <location>
        <begin position="351"/>
        <end position="396"/>
    </location>
</feature>
<dbReference type="EMBL" id="JBHSKF010000009">
    <property type="protein sequence ID" value="MFC5288940.1"/>
    <property type="molecule type" value="Genomic_DNA"/>
</dbReference>
<keyword evidence="2" id="KW-1133">Transmembrane helix</keyword>
<evidence type="ECO:0000256" key="1">
    <source>
        <dbReference type="SAM" id="MobiDB-lite"/>
    </source>
</evidence>